<dbReference type="InterPro" id="IPR006463">
    <property type="entry name" value="MiaB_methiolase"/>
</dbReference>
<sequence length="454" mass="49928">MTTIQTTLSAPKLQLGSFYVHVWGCQMNVYDGGRIRDLMTAAGFAESSAPRGANIIILVTCAVRAKAEDKVFNQIASWRHTGEINDDTIIALGGCVGAELAEKILDLDKSINIIFGPRTIHRLPKMVGEFIASGKPVVDVTADAIDKFDYLPEAGAVGPSAFVTIMEGCSNKCTYCIVPYTRGEEQSRPVQDIIDECIGHIANGVKEIHLLGQNVNSYHGLNPDGSDCKFSSLLYEIAAISGVERIRFTTSNPMDFTDDIIEAIKDLPVISDGIHVPIQAGSNRILEAMHRRYTAEEYVELIKKIRAARPTVHISSDFIVGFPGETDEDFNETMKIVNEVKFDQSFSFVYSIRPGTPAAELEDPISKETKMQRLYVLQKRLEELASEYTEAFIGTTQRCLVEGTSRKDENELKSRASSGRIVVFKGPLSLVGQMVDVKITSVAAHTLKGELVNQ</sequence>
<comment type="subunit">
    <text evidence="13">Monomer.</text>
</comment>
<evidence type="ECO:0000256" key="6">
    <source>
        <dbReference type="ARBA" id="ARBA00022723"/>
    </source>
</evidence>
<proteinExistence type="inferred from homology"/>
<dbReference type="GO" id="GO:0005829">
    <property type="term" value="C:cytosol"/>
    <property type="evidence" value="ECO:0007669"/>
    <property type="project" value="TreeGrafter"/>
</dbReference>
<dbReference type="GO" id="GO:0051539">
    <property type="term" value="F:4 iron, 4 sulfur cluster binding"/>
    <property type="evidence" value="ECO:0007669"/>
    <property type="project" value="UniProtKB-UniRule"/>
</dbReference>
<comment type="similarity">
    <text evidence="13">Belongs to the methylthiotransferase family. MiaB subfamily.</text>
</comment>
<dbReference type="NCBIfam" id="TIGR00089">
    <property type="entry name" value="MiaB/RimO family radical SAM methylthiotransferase"/>
    <property type="match status" value="1"/>
</dbReference>
<dbReference type="Pfam" id="PF01938">
    <property type="entry name" value="TRAM"/>
    <property type="match status" value="1"/>
</dbReference>
<comment type="catalytic activity">
    <reaction evidence="13">
        <text>N(6)-dimethylallyladenosine(37) in tRNA + (sulfur carrier)-SH + AH2 + 2 S-adenosyl-L-methionine = 2-methylsulfanyl-N(6)-dimethylallyladenosine(37) in tRNA + (sulfur carrier)-H + 5'-deoxyadenosine + L-methionine + A + S-adenosyl-L-homocysteine + 2 H(+)</text>
        <dbReference type="Rhea" id="RHEA:37067"/>
        <dbReference type="Rhea" id="RHEA-COMP:10375"/>
        <dbReference type="Rhea" id="RHEA-COMP:10376"/>
        <dbReference type="Rhea" id="RHEA-COMP:14737"/>
        <dbReference type="Rhea" id="RHEA-COMP:14739"/>
        <dbReference type="ChEBI" id="CHEBI:13193"/>
        <dbReference type="ChEBI" id="CHEBI:15378"/>
        <dbReference type="ChEBI" id="CHEBI:17319"/>
        <dbReference type="ChEBI" id="CHEBI:17499"/>
        <dbReference type="ChEBI" id="CHEBI:29917"/>
        <dbReference type="ChEBI" id="CHEBI:57844"/>
        <dbReference type="ChEBI" id="CHEBI:57856"/>
        <dbReference type="ChEBI" id="CHEBI:59789"/>
        <dbReference type="ChEBI" id="CHEBI:64428"/>
        <dbReference type="ChEBI" id="CHEBI:74415"/>
        <dbReference type="ChEBI" id="CHEBI:74417"/>
        <dbReference type="EC" id="2.8.4.3"/>
    </reaction>
</comment>
<dbReference type="GO" id="GO:0035597">
    <property type="term" value="F:tRNA-2-methylthio-N(6)-dimethylallyladenosine(37) synthase activity"/>
    <property type="evidence" value="ECO:0007669"/>
    <property type="project" value="UniProtKB-EC"/>
</dbReference>
<evidence type="ECO:0000256" key="9">
    <source>
        <dbReference type="ARBA" id="ARBA00033765"/>
    </source>
</evidence>
<dbReference type="PANTHER" id="PTHR43020">
    <property type="entry name" value="CDK5 REGULATORY SUBUNIT-ASSOCIATED PROTEIN 1"/>
    <property type="match status" value="1"/>
</dbReference>
<evidence type="ECO:0000256" key="4">
    <source>
        <dbReference type="ARBA" id="ARBA00022679"/>
    </source>
</evidence>
<comment type="function">
    <text evidence="1 13">Catalyzes the methylthiolation of N6-(dimethylallyl)adenosine (i(6)A), leading to the formation of 2-methylthio-N6-(dimethylallyl)adenosine (ms(2)i(6)A) at position 37 in tRNAs that read codons beginning with uridine.</text>
</comment>
<dbReference type="HAMAP" id="MF_01864">
    <property type="entry name" value="tRNA_metthiotr_MiaB"/>
    <property type="match status" value="1"/>
</dbReference>
<dbReference type="CDD" id="cd01335">
    <property type="entry name" value="Radical_SAM"/>
    <property type="match status" value="1"/>
</dbReference>
<dbReference type="FunFam" id="3.80.30.20:FF:000001">
    <property type="entry name" value="tRNA-2-methylthio-N(6)-dimethylallyladenosine synthase 2"/>
    <property type="match status" value="1"/>
</dbReference>
<keyword evidence="2 13" id="KW-0004">4Fe-4S</keyword>
<feature type="binding site" evidence="13">
    <location>
        <position position="176"/>
    </location>
    <ligand>
        <name>[4Fe-4S] cluster</name>
        <dbReference type="ChEBI" id="CHEBI:49883"/>
        <label>2</label>
        <note>4Fe-4S-S-AdoMet</note>
    </ligand>
</feature>
<evidence type="ECO:0000256" key="3">
    <source>
        <dbReference type="ARBA" id="ARBA00022490"/>
    </source>
</evidence>
<dbReference type="SFLD" id="SFLDG01082">
    <property type="entry name" value="B12-binding_domain_containing"/>
    <property type="match status" value="1"/>
</dbReference>
<dbReference type="FunFam" id="3.40.50.12160:FF:000003">
    <property type="entry name" value="CDK5 regulatory subunit-associated protein 1"/>
    <property type="match status" value="1"/>
</dbReference>
<keyword evidence="4 13" id="KW-0808">Transferase</keyword>
<dbReference type="SMART" id="SM00729">
    <property type="entry name" value="Elp3"/>
    <property type="match status" value="1"/>
</dbReference>
<dbReference type="PANTHER" id="PTHR43020:SF2">
    <property type="entry name" value="MITOCHONDRIAL TRNA METHYLTHIOTRANSFERASE CDK5RAP1"/>
    <property type="match status" value="1"/>
</dbReference>
<evidence type="ECO:0000256" key="11">
    <source>
        <dbReference type="ARBA" id="ARBA00080698"/>
    </source>
</evidence>
<keyword evidence="13" id="KW-0819">tRNA processing</keyword>
<evidence type="ECO:0000256" key="7">
    <source>
        <dbReference type="ARBA" id="ARBA00023004"/>
    </source>
</evidence>
<evidence type="ECO:0000256" key="13">
    <source>
        <dbReference type="HAMAP-Rule" id="MF_01864"/>
    </source>
</evidence>
<feature type="binding site" evidence="13">
    <location>
        <position position="95"/>
    </location>
    <ligand>
        <name>[4Fe-4S] cluster</name>
        <dbReference type="ChEBI" id="CHEBI:49883"/>
        <label>1</label>
    </ligand>
</feature>
<dbReference type="EMBL" id="FOSF01000004">
    <property type="protein sequence ID" value="SFJ85236.1"/>
    <property type="molecule type" value="Genomic_DNA"/>
</dbReference>
<dbReference type="Gene3D" id="3.40.50.12160">
    <property type="entry name" value="Methylthiotransferase, N-terminal domain"/>
    <property type="match status" value="1"/>
</dbReference>
<dbReference type="InterPro" id="IPR005839">
    <property type="entry name" value="Methylthiotransferase"/>
</dbReference>
<dbReference type="InterPro" id="IPR020612">
    <property type="entry name" value="Methylthiotransferase_CS"/>
</dbReference>
<dbReference type="Pfam" id="PF04055">
    <property type="entry name" value="Radical_SAM"/>
    <property type="match status" value="1"/>
</dbReference>
<dbReference type="Gene3D" id="3.80.30.20">
    <property type="entry name" value="tm_1862 like domain"/>
    <property type="match status" value="1"/>
</dbReference>
<dbReference type="RefSeq" id="WP_074838966.1">
    <property type="nucleotide sequence ID" value="NZ_CP047056.1"/>
</dbReference>
<dbReference type="InterPro" id="IPR058240">
    <property type="entry name" value="rSAM_sf"/>
</dbReference>
<evidence type="ECO:0000259" key="15">
    <source>
        <dbReference type="PROSITE" id="PS51449"/>
    </source>
</evidence>
<feature type="binding site" evidence="13">
    <location>
        <position position="173"/>
    </location>
    <ligand>
        <name>[4Fe-4S] cluster</name>
        <dbReference type="ChEBI" id="CHEBI:49883"/>
        <label>2</label>
        <note>4Fe-4S-S-AdoMet</note>
    </ligand>
</feature>
<protein>
    <recommendedName>
        <fullName evidence="10 13">tRNA-2-methylthio-N(6)-dimethylallyladenosine synthase</fullName>
        <ecNumber evidence="9 13">2.8.4.3</ecNumber>
    </recommendedName>
    <alternativeName>
        <fullName evidence="12 13">(Dimethylallyl)adenosine tRNA methylthiotransferase MiaB</fullName>
    </alternativeName>
    <alternativeName>
        <fullName evidence="11 13">tRNA-i(6)A37 methylthiotransferase</fullName>
    </alternativeName>
</protein>
<dbReference type="NCBIfam" id="TIGR01574">
    <property type="entry name" value="miaB-methiolase"/>
    <property type="match status" value="1"/>
</dbReference>
<evidence type="ECO:0000256" key="1">
    <source>
        <dbReference type="ARBA" id="ARBA00003234"/>
    </source>
</evidence>
<dbReference type="Pfam" id="PF00919">
    <property type="entry name" value="UPF0004"/>
    <property type="match status" value="1"/>
</dbReference>
<evidence type="ECO:0000313" key="18">
    <source>
        <dbReference type="Proteomes" id="UP000243374"/>
    </source>
</evidence>
<dbReference type="InterPro" id="IPR013848">
    <property type="entry name" value="Methylthiotransferase_N"/>
</dbReference>
<evidence type="ECO:0000313" key="17">
    <source>
        <dbReference type="EMBL" id="SFJ85236.1"/>
    </source>
</evidence>
<dbReference type="SUPFAM" id="SSF102114">
    <property type="entry name" value="Radical SAM enzymes"/>
    <property type="match status" value="1"/>
</dbReference>
<evidence type="ECO:0000259" key="16">
    <source>
        <dbReference type="PROSITE" id="PS51918"/>
    </source>
</evidence>
<evidence type="ECO:0000256" key="2">
    <source>
        <dbReference type="ARBA" id="ARBA00022485"/>
    </source>
</evidence>
<feature type="binding site" evidence="13">
    <location>
        <position position="25"/>
    </location>
    <ligand>
        <name>[4Fe-4S] cluster</name>
        <dbReference type="ChEBI" id="CHEBI:49883"/>
        <label>1</label>
    </ligand>
</feature>
<dbReference type="InterPro" id="IPR002792">
    <property type="entry name" value="TRAM_dom"/>
</dbReference>
<dbReference type="EC" id="2.8.4.3" evidence="9 13"/>
<feature type="domain" description="TRAM" evidence="14">
    <location>
        <begin position="390"/>
        <end position="453"/>
    </location>
</feature>
<evidence type="ECO:0000256" key="12">
    <source>
        <dbReference type="ARBA" id="ARBA00081141"/>
    </source>
</evidence>
<keyword evidence="7 13" id="KW-0408">Iron</keyword>
<accession>A0A662Z6X6</accession>
<dbReference type="PROSITE" id="PS50926">
    <property type="entry name" value="TRAM"/>
    <property type="match status" value="1"/>
</dbReference>
<keyword evidence="8 13" id="KW-0411">Iron-sulfur</keyword>
<evidence type="ECO:0000256" key="10">
    <source>
        <dbReference type="ARBA" id="ARBA00068570"/>
    </source>
</evidence>
<dbReference type="InterPro" id="IPR007197">
    <property type="entry name" value="rSAM"/>
</dbReference>
<dbReference type="SFLD" id="SFLDF00273">
    <property type="entry name" value="(dimethylallyl)adenosine_tRNA"/>
    <property type="match status" value="1"/>
</dbReference>
<name>A0A662Z6X6_9GAMM</name>
<keyword evidence="6 13" id="KW-0479">Metal-binding</keyword>
<dbReference type="PROSITE" id="PS51449">
    <property type="entry name" value="MTTASE_N"/>
    <property type="match status" value="1"/>
</dbReference>
<dbReference type="SFLD" id="SFLDS00029">
    <property type="entry name" value="Radical_SAM"/>
    <property type="match status" value="1"/>
</dbReference>
<dbReference type="PROSITE" id="PS01278">
    <property type="entry name" value="MTTASE_RADICAL"/>
    <property type="match status" value="1"/>
</dbReference>
<evidence type="ECO:0000259" key="14">
    <source>
        <dbReference type="PROSITE" id="PS50926"/>
    </source>
</evidence>
<keyword evidence="3 13" id="KW-0963">Cytoplasm</keyword>
<keyword evidence="18" id="KW-1185">Reference proteome</keyword>
<dbReference type="Proteomes" id="UP000243374">
    <property type="component" value="Unassembled WGS sequence"/>
</dbReference>
<dbReference type="AlphaFoldDB" id="A0A662Z6X6"/>
<dbReference type="InterPro" id="IPR006638">
    <property type="entry name" value="Elp3/MiaA/NifB-like_rSAM"/>
</dbReference>
<comment type="cofactor">
    <cofactor evidence="13">
        <name>[4Fe-4S] cluster</name>
        <dbReference type="ChEBI" id="CHEBI:49883"/>
    </cofactor>
    <text evidence="13">Binds 2 [4Fe-4S] clusters. One cluster is coordinated with 3 cysteines and an exchangeable S-adenosyl-L-methionine.</text>
</comment>
<reference evidence="17 18" key="1">
    <citation type="submission" date="2016-10" db="EMBL/GenBank/DDBJ databases">
        <authorList>
            <person name="Varghese N."/>
            <person name="Submissions S."/>
        </authorList>
    </citation>
    <scope>NUCLEOTIDE SEQUENCE [LARGE SCALE GENOMIC DNA]</scope>
    <source>
        <strain evidence="17 18">22B</strain>
    </source>
</reference>
<feature type="binding site" evidence="13">
    <location>
        <position position="169"/>
    </location>
    <ligand>
        <name>[4Fe-4S] cluster</name>
        <dbReference type="ChEBI" id="CHEBI:49883"/>
        <label>2</label>
        <note>4Fe-4S-S-AdoMet</note>
    </ligand>
</feature>
<dbReference type="GO" id="GO:0046872">
    <property type="term" value="F:metal ion binding"/>
    <property type="evidence" value="ECO:0007669"/>
    <property type="project" value="UniProtKB-KW"/>
</dbReference>
<dbReference type="InterPro" id="IPR038135">
    <property type="entry name" value="Methylthiotransferase_N_sf"/>
</dbReference>
<feature type="domain" description="Radical SAM core" evidence="16">
    <location>
        <begin position="155"/>
        <end position="387"/>
    </location>
</feature>
<keyword evidence="5 13" id="KW-0949">S-adenosyl-L-methionine</keyword>
<organism evidence="17 18">
    <name type="scientific">Succinivibrio dextrinosolvens</name>
    <dbReference type="NCBI Taxonomy" id="83771"/>
    <lineage>
        <taxon>Bacteria</taxon>
        <taxon>Pseudomonadati</taxon>
        <taxon>Pseudomonadota</taxon>
        <taxon>Gammaproteobacteria</taxon>
        <taxon>Aeromonadales</taxon>
        <taxon>Succinivibrionaceae</taxon>
        <taxon>Succinivibrio</taxon>
    </lineage>
</organism>
<gene>
    <name evidence="13" type="primary">miaB</name>
    <name evidence="17" type="ORF">SAMN04487865_100486</name>
</gene>
<dbReference type="PROSITE" id="PS51918">
    <property type="entry name" value="RADICAL_SAM"/>
    <property type="match status" value="1"/>
</dbReference>
<feature type="domain" description="MTTase N-terminal" evidence="15">
    <location>
        <begin position="16"/>
        <end position="132"/>
    </location>
</feature>
<evidence type="ECO:0000256" key="8">
    <source>
        <dbReference type="ARBA" id="ARBA00023014"/>
    </source>
</evidence>
<comment type="subcellular location">
    <subcellularLocation>
        <location evidence="13">Cytoplasm</location>
    </subcellularLocation>
</comment>
<dbReference type="SFLD" id="SFLDG01061">
    <property type="entry name" value="methylthiotransferase"/>
    <property type="match status" value="1"/>
</dbReference>
<evidence type="ECO:0000256" key="5">
    <source>
        <dbReference type="ARBA" id="ARBA00022691"/>
    </source>
</evidence>
<feature type="binding site" evidence="13">
    <location>
        <position position="61"/>
    </location>
    <ligand>
        <name>[4Fe-4S] cluster</name>
        <dbReference type="ChEBI" id="CHEBI:49883"/>
        <label>1</label>
    </ligand>
</feature>
<dbReference type="InterPro" id="IPR023404">
    <property type="entry name" value="rSAM_horseshoe"/>
</dbReference>
<dbReference type="OrthoDB" id="9805215at2"/>